<proteinExistence type="predicted"/>
<reference evidence="2 3" key="1">
    <citation type="journal article" date="2024" name="Insects">
        <title>An Improved Chromosome-Level Genome Assembly of the Firefly Pyrocoelia pectoralis.</title>
        <authorList>
            <person name="Fu X."/>
            <person name="Meyer-Rochow V.B."/>
            <person name="Ballantyne L."/>
            <person name="Zhu X."/>
        </authorList>
    </citation>
    <scope>NUCLEOTIDE SEQUENCE [LARGE SCALE GENOMIC DNA]</scope>
    <source>
        <strain evidence="2">XCY_ONT2</strain>
    </source>
</reference>
<dbReference type="SUPFAM" id="SSF56300">
    <property type="entry name" value="Metallo-dependent phosphatases"/>
    <property type="match status" value="1"/>
</dbReference>
<organism evidence="2 3">
    <name type="scientific">Pyrocoelia pectoralis</name>
    <dbReference type="NCBI Taxonomy" id="417401"/>
    <lineage>
        <taxon>Eukaryota</taxon>
        <taxon>Metazoa</taxon>
        <taxon>Ecdysozoa</taxon>
        <taxon>Arthropoda</taxon>
        <taxon>Hexapoda</taxon>
        <taxon>Insecta</taxon>
        <taxon>Pterygota</taxon>
        <taxon>Neoptera</taxon>
        <taxon>Endopterygota</taxon>
        <taxon>Coleoptera</taxon>
        <taxon>Polyphaga</taxon>
        <taxon>Elateriformia</taxon>
        <taxon>Elateroidea</taxon>
        <taxon>Lampyridae</taxon>
        <taxon>Lampyrinae</taxon>
        <taxon>Pyrocoelia</taxon>
    </lineage>
</organism>
<gene>
    <name evidence="2" type="ORF">RI129_000071</name>
</gene>
<evidence type="ECO:0000313" key="3">
    <source>
        <dbReference type="Proteomes" id="UP001329430"/>
    </source>
</evidence>
<comment type="caution">
    <text evidence="2">The sequence shown here is derived from an EMBL/GenBank/DDBJ whole genome shotgun (WGS) entry which is preliminary data.</text>
</comment>
<dbReference type="GO" id="GO:0110154">
    <property type="term" value="P:RNA decapping"/>
    <property type="evidence" value="ECO:0007669"/>
    <property type="project" value="TreeGrafter"/>
</dbReference>
<protein>
    <recommendedName>
        <fullName evidence="1">Calcineurin-like phosphoesterase domain-containing protein</fullName>
    </recommendedName>
</protein>
<accession>A0AAN7Z5L3</accession>
<dbReference type="AlphaFoldDB" id="A0AAN7Z5L3"/>
<dbReference type="GO" id="GO:0008803">
    <property type="term" value="F:bis(5'-nucleosyl)-tetraphosphatase (symmetrical) activity"/>
    <property type="evidence" value="ECO:0007669"/>
    <property type="project" value="TreeGrafter"/>
</dbReference>
<dbReference type="Gene3D" id="3.60.21.10">
    <property type="match status" value="1"/>
</dbReference>
<dbReference type="InterPro" id="IPR050126">
    <property type="entry name" value="Ap4A_hydrolase"/>
</dbReference>
<feature type="domain" description="Calcineurin-like phosphoesterase" evidence="1">
    <location>
        <begin position="31"/>
        <end position="204"/>
    </location>
</feature>
<dbReference type="Pfam" id="PF00149">
    <property type="entry name" value="Metallophos"/>
    <property type="match status" value="1"/>
</dbReference>
<evidence type="ECO:0000259" key="1">
    <source>
        <dbReference type="Pfam" id="PF00149"/>
    </source>
</evidence>
<dbReference type="InterPro" id="IPR004843">
    <property type="entry name" value="Calcineurin-like_PHP"/>
</dbReference>
<name>A0AAN7Z5L3_9COLE</name>
<keyword evidence="3" id="KW-1185">Reference proteome</keyword>
<dbReference type="GO" id="GO:0005737">
    <property type="term" value="C:cytoplasm"/>
    <property type="evidence" value="ECO:0007669"/>
    <property type="project" value="TreeGrafter"/>
</dbReference>
<dbReference type="InterPro" id="IPR029052">
    <property type="entry name" value="Metallo-depent_PP-like"/>
</dbReference>
<evidence type="ECO:0000313" key="2">
    <source>
        <dbReference type="EMBL" id="KAK5637910.1"/>
    </source>
</evidence>
<dbReference type="Proteomes" id="UP001329430">
    <property type="component" value="Unassembled WGS sequence"/>
</dbReference>
<dbReference type="EMBL" id="JAVRBK010000012">
    <property type="protein sequence ID" value="KAK5637910.1"/>
    <property type="molecule type" value="Genomic_DNA"/>
</dbReference>
<sequence>MGRVKDTLGDFVPEGIVLQSIGRNTKGRDIAVGDVHGYFTKLQEALDAIGFDPEVDRLFIVGDLVDRGPESHLAREWLKKPWVFAVRGNHDGWVIQKGTNHHFDWVRNGGGWFQKLSDNVKKATIEAFKELPIAIEVMTKNGLVGIVHADIPFATWSRFREELCDPESEKRFDGLVGYATWSRHRIIAENQQTIGGIEALVVGHSTVDTVTQLGNVYYIDTGGWIPNRGHFTLFDLNTLQVYKEAEHGQSISEPA</sequence>
<dbReference type="PANTHER" id="PTHR42850">
    <property type="entry name" value="METALLOPHOSPHOESTERASE"/>
    <property type="match status" value="1"/>
</dbReference>
<dbReference type="GO" id="GO:0016791">
    <property type="term" value="F:phosphatase activity"/>
    <property type="evidence" value="ECO:0007669"/>
    <property type="project" value="TreeGrafter"/>
</dbReference>
<dbReference type="PANTHER" id="PTHR42850:SF10">
    <property type="entry name" value="SERINE_THREONINE-PROTEIN PHOSPHATASE 1"/>
    <property type="match status" value="1"/>
</dbReference>